<dbReference type="AlphaFoldDB" id="A0A533I673"/>
<dbReference type="GO" id="GO:0044781">
    <property type="term" value="P:bacterial-type flagellum organization"/>
    <property type="evidence" value="ECO:0007669"/>
    <property type="project" value="InterPro"/>
</dbReference>
<comment type="caution">
    <text evidence="1">The sequence shown here is derived from an EMBL/GenBank/DDBJ whole genome shotgun (WGS) entry which is preliminary data.</text>
</comment>
<accession>A0A533I673</accession>
<protein>
    <submittedName>
        <fullName evidence="1">Flagellar biosynthesis regulator FlaF</fullName>
    </submittedName>
</protein>
<gene>
    <name evidence="1" type="primary">flaF</name>
    <name evidence="1" type="ORF">DI616_14100</name>
</gene>
<evidence type="ECO:0000313" key="2">
    <source>
        <dbReference type="Proteomes" id="UP000315344"/>
    </source>
</evidence>
<dbReference type="InterPro" id="IPR010845">
    <property type="entry name" value="FlaF"/>
</dbReference>
<keyword evidence="1" id="KW-0966">Cell projection</keyword>
<dbReference type="Proteomes" id="UP000315344">
    <property type="component" value="Unassembled WGS sequence"/>
</dbReference>
<dbReference type="NCBIfam" id="NF009435">
    <property type="entry name" value="PRK12794.1"/>
    <property type="match status" value="1"/>
</dbReference>
<dbReference type="EMBL" id="VAFL01000012">
    <property type="protein sequence ID" value="TKW65530.1"/>
    <property type="molecule type" value="Genomic_DNA"/>
</dbReference>
<keyword evidence="1" id="KW-0282">Flagellum</keyword>
<sequence>MVLASNTAYGAGYGSPVSKAPREIEYELFARVTRALQSLAQNDRGASAAQAIVHNSQLWTELAADLASDANELPADLKARLLSLAMYSIRHGNRVISGSGAVAPLIDINLNIMKGLRARGGE</sequence>
<reference evidence="1 2" key="1">
    <citation type="journal article" date="2017" name="Nat. Commun.">
        <title>In situ click chemistry generation of cyclooxygenase-2 inhibitors.</title>
        <authorList>
            <person name="Bhardwaj A."/>
            <person name="Kaur J."/>
            <person name="Wuest M."/>
            <person name="Wuest F."/>
        </authorList>
    </citation>
    <scope>NUCLEOTIDE SEQUENCE [LARGE SCALE GENOMIC DNA]</scope>
    <source>
        <strain evidence="1">S2_012_000_R3_94</strain>
    </source>
</reference>
<dbReference type="Pfam" id="PF07309">
    <property type="entry name" value="FlaF"/>
    <property type="match status" value="1"/>
</dbReference>
<proteinExistence type="predicted"/>
<keyword evidence="1" id="KW-0969">Cilium</keyword>
<organism evidence="1 2">
    <name type="scientific">Paracoccus denitrificans</name>
    <dbReference type="NCBI Taxonomy" id="266"/>
    <lineage>
        <taxon>Bacteria</taxon>
        <taxon>Pseudomonadati</taxon>
        <taxon>Pseudomonadota</taxon>
        <taxon>Alphaproteobacteria</taxon>
        <taxon>Rhodobacterales</taxon>
        <taxon>Paracoccaceae</taxon>
        <taxon>Paracoccus</taxon>
    </lineage>
</organism>
<name>A0A533I673_PARDE</name>
<evidence type="ECO:0000313" key="1">
    <source>
        <dbReference type="EMBL" id="TKW65530.1"/>
    </source>
</evidence>